<protein>
    <submittedName>
        <fullName evidence="2">Uncharacterized protein</fullName>
    </submittedName>
</protein>
<dbReference type="InterPro" id="IPR043765">
    <property type="entry name" value="DUF5711"/>
</dbReference>
<organism evidence="2 3">
    <name type="scientific">Mobilitalea sibirica</name>
    <dbReference type="NCBI Taxonomy" id="1462919"/>
    <lineage>
        <taxon>Bacteria</taxon>
        <taxon>Bacillati</taxon>
        <taxon>Bacillota</taxon>
        <taxon>Clostridia</taxon>
        <taxon>Lachnospirales</taxon>
        <taxon>Lachnospiraceae</taxon>
        <taxon>Mobilitalea</taxon>
    </lineage>
</organism>
<dbReference type="Pfam" id="PF18975">
    <property type="entry name" value="DUF5711"/>
    <property type="match status" value="1"/>
</dbReference>
<sequence>MAKGNEGQTLREYGKRKKRYRRGKMFFFCALFFTIAVIGILYVLRLYNKTYQSYEVIKSIPNEVHSLAGYLEAGSSVVRYSRDGAVAIARDGDLLWNGAYEMNDPIADSSGKYVAIADRGNKAIHIYNEKGEVGPIKTLHDIIKIEVASQGVVAVLMEEGEINYLSLYSKDGRELIEGKVTDFKKEGYPMDISLSEDGKKLVVSYLTINSGELISTVSFYNFGEVGKSHTDGFVGGYSYEGIVVPRVSFLDNNTVAAFKEDGIMLYSMKEKPELIIEETYETEIKSILYNTMYAGLVLAGNNTSDQQIILYDLKGEKTLNKKIDFKYHTIYLTGDEIILYDTLSCLVLKTDGSTKFEYTFESNIEGFFPINQLDRYFLIHPDEISSIQLLE</sequence>
<comment type="caution">
    <text evidence="2">The sequence shown here is derived from an EMBL/GenBank/DDBJ whole genome shotgun (WGS) entry which is preliminary data.</text>
</comment>
<keyword evidence="1" id="KW-0812">Transmembrane</keyword>
<keyword evidence="3" id="KW-1185">Reference proteome</keyword>
<gene>
    <name evidence="2" type="ORF">I5677_09490</name>
</gene>
<reference evidence="2" key="1">
    <citation type="submission" date="2020-12" db="EMBL/GenBank/DDBJ databases">
        <title>M. sibirica DSM 26468T genome.</title>
        <authorList>
            <person name="Thieme N."/>
            <person name="Rettenmaier R."/>
            <person name="Zverlov V."/>
            <person name="Liebl W."/>
        </authorList>
    </citation>
    <scope>NUCLEOTIDE SEQUENCE</scope>
    <source>
        <strain evidence="2">DSM 26468</strain>
    </source>
</reference>
<keyword evidence="1" id="KW-0472">Membrane</keyword>
<accession>A0A8J7L2P8</accession>
<dbReference type="RefSeq" id="WP_197661342.1">
    <property type="nucleotide sequence ID" value="NZ_JAEAGR010000008.1"/>
</dbReference>
<feature type="transmembrane region" description="Helical" evidence="1">
    <location>
        <begin position="25"/>
        <end position="44"/>
    </location>
</feature>
<dbReference type="AlphaFoldDB" id="A0A8J7L2P8"/>
<evidence type="ECO:0000313" key="2">
    <source>
        <dbReference type="EMBL" id="MBH1941123.1"/>
    </source>
</evidence>
<dbReference type="EMBL" id="JAEAGR010000008">
    <property type="protein sequence ID" value="MBH1941123.1"/>
    <property type="molecule type" value="Genomic_DNA"/>
</dbReference>
<dbReference type="SUPFAM" id="SSF69322">
    <property type="entry name" value="Tricorn protease domain 2"/>
    <property type="match status" value="1"/>
</dbReference>
<evidence type="ECO:0000313" key="3">
    <source>
        <dbReference type="Proteomes" id="UP000623269"/>
    </source>
</evidence>
<name>A0A8J7L2P8_9FIRM</name>
<proteinExistence type="predicted"/>
<dbReference type="Proteomes" id="UP000623269">
    <property type="component" value="Unassembled WGS sequence"/>
</dbReference>
<keyword evidence="1" id="KW-1133">Transmembrane helix</keyword>
<evidence type="ECO:0000256" key="1">
    <source>
        <dbReference type="SAM" id="Phobius"/>
    </source>
</evidence>